<dbReference type="Gene3D" id="3.30.700.10">
    <property type="entry name" value="Glycoprotein, Type 4 Pilin"/>
    <property type="match status" value="1"/>
</dbReference>
<gene>
    <name evidence="2" type="ORF">CHL78_012730</name>
</gene>
<dbReference type="InterPro" id="IPR012902">
    <property type="entry name" value="N_methyl_site"/>
</dbReference>
<feature type="transmembrane region" description="Helical" evidence="1">
    <location>
        <begin position="12"/>
        <end position="31"/>
    </location>
</feature>
<evidence type="ECO:0000313" key="2">
    <source>
        <dbReference type="EMBL" id="RDY26627.1"/>
    </source>
</evidence>
<protein>
    <submittedName>
        <fullName evidence="2">Type II secretion system protein</fullName>
    </submittedName>
</protein>
<keyword evidence="1" id="KW-0472">Membrane</keyword>
<reference evidence="2 3" key="1">
    <citation type="journal article" date="2017" name="Genome Announc.">
        <title>Draft Genome Sequence of Romboutsia weinsteinii sp. nov. Strain CCRI-19649(T) Isolated from Surface Water.</title>
        <authorList>
            <person name="Maheux A.F."/>
            <person name="Boudreau D.K."/>
            <person name="Berube E."/>
            <person name="Boissinot M."/>
            <person name="Cantin P."/>
            <person name="Raymond F."/>
            <person name="Corbeil J."/>
            <person name="Omar R.F."/>
            <person name="Bergeron M.G."/>
        </authorList>
    </citation>
    <scope>NUCLEOTIDE SEQUENCE [LARGE SCALE GENOMIC DNA]</scope>
    <source>
        <strain evidence="2 3">CCRI-19649</strain>
    </source>
</reference>
<accession>A0A371J1T0</accession>
<dbReference type="SUPFAM" id="SSF54523">
    <property type="entry name" value="Pili subunits"/>
    <property type="match status" value="1"/>
</dbReference>
<keyword evidence="1" id="KW-0812">Transmembrane</keyword>
<evidence type="ECO:0000313" key="3">
    <source>
        <dbReference type="Proteomes" id="UP000215694"/>
    </source>
</evidence>
<organism evidence="2 3">
    <name type="scientific">Romboutsia weinsteinii</name>
    <dbReference type="NCBI Taxonomy" id="2020949"/>
    <lineage>
        <taxon>Bacteria</taxon>
        <taxon>Bacillati</taxon>
        <taxon>Bacillota</taxon>
        <taxon>Clostridia</taxon>
        <taxon>Peptostreptococcales</taxon>
        <taxon>Peptostreptococcaceae</taxon>
        <taxon>Romboutsia</taxon>
    </lineage>
</organism>
<proteinExistence type="predicted"/>
<name>A0A371J1T0_9FIRM</name>
<keyword evidence="1" id="KW-1133">Transmembrane helix</keyword>
<keyword evidence="3" id="KW-1185">Reference proteome</keyword>
<dbReference type="Proteomes" id="UP000215694">
    <property type="component" value="Unassembled WGS sequence"/>
</dbReference>
<dbReference type="EMBL" id="NOJY02000023">
    <property type="protein sequence ID" value="RDY26627.1"/>
    <property type="molecule type" value="Genomic_DNA"/>
</dbReference>
<dbReference type="InterPro" id="IPR045584">
    <property type="entry name" value="Pilin-like"/>
</dbReference>
<dbReference type="Pfam" id="PF07963">
    <property type="entry name" value="N_methyl"/>
    <property type="match status" value="1"/>
</dbReference>
<sequence length="122" mass="13147">MKKLKKRCGFTLVEMVVVVAILGILSSVAIVKYSKAQESAKLNADYVSAANIATATSLAINDKVEDLVSSGNVIKLNTLKSKGYLPTIPKPQSEDNKDFTVNVSNSDVTVKLGDTQLYPKDK</sequence>
<evidence type="ECO:0000256" key="1">
    <source>
        <dbReference type="SAM" id="Phobius"/>
    </source>
</evidence>
<comment type="caution">
    <text evidence="2">The sequence shown here is derived from an EMBL/GenBank/DDBJ whole genome shotgun (WGS) entry which is preliminary data.</text>
</comment>
<dbReference type="AlphaFoldDB" id="A0A371J1T0"/>
<dbReference type="NCBIfam" id="TIGR02532">
    <property type="entry name" value="IV_pilin_GFxxxE"/>
    <property type="match status" value="1"/>
</dbReference>
<dbReference type="OrthoDB" id="1751751at2"/>